<comment type="caution">
    <text evidence="2">The sequence shown here is derived from an EMBL/GenBank/DDBJ whole genome shotgun (WGS) entry which is preliminary data.</text>
</comment>
<gene>
    <name evidence="2" type="ORF">BKP45_09440</name>
</gene>
<accession>A0A1S2M6C9</accession>
<keyword evidence="3" id="KW-1185">Reference proteome</keyword>
<dbReference type="Pfam" id="PF15980">
    <property type="entry name" value="ComGF"/>
    <property type="match status" value="1"/>
</dbReference>
<dbReference type="AlphaFoldDB" id="A0A1S2M6C9"/>
<keyword evidence="1" id="KW-0812">Transmembrane</keyword>
<dbReference type="STRING" id="472963.BKP45_09440"/>
<evidence type="ECO:0008006" key="4">
    <source>
        <dbReference type="Google" id="ProtNLM"/>
    </source>
</evidence>
<feature type="transmembrane region" description="Helical" evidence="1">
    <location>
        <begin position="12"/>
        <end position="33"/>
    </location>
</feature>
<proteinExistence type="predicted"/>
<sequence length="145" mass="17119">MNQPNGFTSIEVLIAFFIFLVIASILPQFFRIITFEPKLLHRMETSTFFQQLTFDVHQAATILVDKNILYLQKSNDETVTYAYHQQRIRRQVNNKGQEIVMQNVVDVNFVQWSNGIDITVTDIFNNTHNRRVTHLLPLERMYVEQ</sequence>
<evidence type="ECO:0000313" key="3">
    <source>
        <dbReference type="Proteomes" id="UP000180057"/>
    </source>
</evidence>
<reference evidence="2 3" key="1">
    <citation type="submission" date="2016-10" db="EMBL/GenBank/DDBJ databases">
        <title>Draft genome sequences of four alkaliphilic bacteria belonging to the Anaerobacillus genus.</title>
        <authorList>
            <person name="Bassil N.M."/>
            <person name="Lloyd J.R."/>
        </authorList>
    </citation>
    <scope>NUCLEOTIDE SEQUENCE [LARGE SCALE GENOMIC DNA]</scope>
    <source>
        <strain evidence="2 3">DSM 22531</strain>
    </source>
</reference>
<dbReference type="InterPro" id="IPR016977">
    <property type="entry name" value="ComGF"/>
</dbReference>
<dbReference type="EMBL" id="MLQS01000014">
    <property type="protein sequence ID" value="OIJ20279.1"/>
    <property type="molecule type" value="Genomic_DNA"/>
</dbReference>
<dbReference type="OrthoDB" id="2361316at2"/>
<keyword evidence="1" id="KW-0472">Membrane</keyword>
<evidence type="ECO:0000313" key="2">
    <source>
        <dbReference type="EMBL" id="OIJ20279.1"/>
    </source>
</evidence>
<protein>
    <recommendedName>
        <fullName evidence="4">Competence protein ComGF</fullName>
    </recommendedName>
</protein>
<dbReference type="RefSeq" id="WP_071389449.1">
    <property type="nucleotide sequence ID" value="NZ_MLQS01000014.1"/>
</dbReference>
<organism evidence="2 3">
    <name type="scientific">Anaerobacillus alkalidiazotrophicus</name>
    <dbReference type="NCBI Taxonomy" id="472963"/>
    <lineage>
        <taxon>Bacteria</taxon>
        <taxon>Bacillati</taxon>
        <taxon>Bacillota</taxon>
        <taxon>Bacilli</taxon>
        <taxon>Bacillales</taxon>
        <taxon>Bacillaceae</taxon>
        <taxon>Anaerobacillus</taxon>
    </lineage>
</organism>
<keyword evidence="1" id="KW-1133">Transmembrane helix</keyword>
<name>A0A1S2M6C9_9BACI</name>
<dbReference type="Proteomes" id="UP000180057">
    <property type="component" value="Unassembled WGS sequence"/>
</dbReference>
<evidence type="ECO:0000256" key="1">
    <source>
        <dbReference type="SAM" id="Phobius"/>
    </source>
</evidence>